<protein>
    <recommendedName>
        <fullName evidence="3">Transposase</fullName>
    </recommendedName>
</protein>
<proteinExistence type="predicted"/>
<accession>A0ABT2IB32</accession>
<keyword evidence="2" id="KW-1185">Reference proteome</keyword>
<evidence type="ECO:0008006" key="3">
    <source>
        <dbReference type="Google" id="ProtNLM"/>
    </source>
</evidence>
<sequence>PPRQTSLAAPKGTTLSNGWFLHRRAQQIAGAPLAWFVTALHTPASQQSHERSKARSTDFVHRFACW</sequence>
<evidence type="ECO:0000313" key="1">
    <source>
        <dbReference type="EMBL" id="MCT2402003.1"/>
    </source>
</evidence>
<dbReference type="Proteomes" id="UP001165583">
    <property type="component" value="Unassembled WGS sequence"/>
</dbReference>
<gene>
    <name evidence="1" type="ORF">NZK81_20900</name>
</gene>
<organism evidence="1 2">
    <name type="scientific">Novosphingobium mangrovi</name>
    <name type="common">ex Huang et al. 2023</name>
    <dbReference type="NCBI Taxonomy" id="2976432"/>
    <lineage>
        <taxon>Bacteria</taxon>
        <taxon>Pseudomonadati</taxon>
        <taxon>Pseudomonadota</taxon>
        <taxon>Alphaproteobacteria</taxon>
        <taxon>Sphingomonadales</taxon>
        <taxon>Sphingomonadaceae</taxon>
        <taxon>Novosphingobium</taxon>
    </lineage>
</organism>
<name>A0ABT2IB32_9SPHN</name>
<feature type="non-terminal residue" evidence="1">
    <location>
        <position position="1"/>
    </location>
</feature>
<dbReference type="EMBL" id="JANZXA010000028">
    <property type="protein sequence ID" value="MCT2402003.1"/>
    <property type="molecule type" value="Genomic_DNA"/>
</dbReference>
<dbReference type="RefSeq" id="WP_260047918.1">
    <property type="nucleotide sequence ID" value="NZ_JANZXA010000028.1"/>
</dbReference>
<comment type="caution">
    <text evidence="1">The sequence shown here is derived from an EMBL/GenBank/DDBJ whole genome shotgun (WGS) entry which is preliminary data.</text>
</comment>
<evidence type="ECO:0000313" key="2">
    <source>
        <dbReference type="Proteomes" id="UP001165583"/>
    </source>
</evidence>
<reference evidence="1" key="1">
    <citation type="submission" date="2022-09" db="EMBL/GenBank/DDBJ databases">
        <title>Novosphingobium sp. Nov., a polycyclic aromatic hydrocarbon-degrading bacterium isolated form mangrove sediments in HongKong.</title>
        <authorList>
            <person name="Hu Z."/>
        </authorList>
    </citation>
    <scope>NUCLEOTIDE SEQUENCE</scope>
    <source>
        <strain evidence="1">HK4-1</strain>
    </source>
</reference>